<name>A0ABC8LHV9_ERUVS</name>
<proteinExistence type="predicted"/>
<organism evidence="2 3">
    <name type="scientific">Eruca vesicaria subsp. sativa</name>
    <name type="common">Garden rocket</name>
    <name type="synonym">Eruca sativa</name>
    <dbReference type="NCBI Taxonomy" id="29727"/>
    <lineage>
        <taxon>Eukaryota</taxon>
        <taxon>Viridiplantae</taxon>
        <taxon>Streptophyta</taxon>
        <taxon>Embryophyta</taxon>
        <taxon>Tracheophyta</taxon>
        <taxon>Spermatophyta</taxon>
        <taxon>Magnoliopsida</taxon>
        <taxon>eudicotyledons</taxon>
        <taxon>Gunneridae</taxon>
        <taxon>Pentapetalae</taxon>
        <taxon>rosids</taxon>
        <taxon>malvids</taxon>
        <taxon>Brassicales</taxon>
        <taxon>Brassicaceae</taxon>
        <taxon>Brassiceae</taxon>
        <taxon>Eruca</taxon>
    </lineage>
</organism>
<dbReference type="Proteomes" id="UP001642260">
    <property type="component" value="Unassembled WGS sequence"/>
</dbReference>
<dbReference type="AlphaFoldDB" id="A0ABC8LHV9"/>
<evidence type="ECO:0000256" key="1">
    <source>
        <dbReference type="SAM" id="MobiDB-lite"/>
    </source>
</evidence>
<evidence type="ECO:0000313" key="2">
    <source>
        <dbReference type="EMBL" id="CAH8383241.1"/>
    </source>
</evidence>
<protein>
    <submittedName>
        <fullName evidence="2">Uncharacterized protein</fullName>
    </submittedName>
</protein>
<keyword evidence="3" id="KW-1185">Reference proteome</keyword>
<feature type="region of interest" description="Disordered" evidence="1">
    <location>
        <begin position="43"/>
        <end position="84"/>
    </location>
</feature>
<reference evidence="2 3" key="1">
    <citation type="submission" date="2022-03" db="EMBL/GenBank/DDBJ databases">
        <authorList>
            <person name="Macdonald S."/>
            <person name="Ahmed S."/>
            <person name="Newling K."/>
        </authorList>
    </citation>
    <scope>NUCLEOTIDE SEQUENCE [LARGE SCALE GENOMIC DNA]</scope>
</reference>
<evidence type="ECO:0000313" key="3">
    <source>
        <dbReference type="Proteomes" id="UP001642260"/>
    </source>
</evidence>
<dbReference type="EMBL" id="CAKOAT010580709">
    <property type="protein sequence ID" value="CAH8383241.1"/>
    <property type="molecule type" value="Genomic_DNA"/>
</dbReference>
<comment type="caution">
    <text evidence="2">The sequence shown here is derived from an EMBL/GenBank/DDBJ whole genome shotgun (WGS) entry which is preliminary data.</text>
</comment>
<gene>
    <name evidence="2" type="ORF">ERUC_LOCUS35724</name>
</gene>
<accession>A0ABC8LHV9</accession>
<sequence length="84" mass="9513">MIHKSINQTRNHRWKGKKERNFFVDRGDNRSVSSCELTVCGEKSSEELSSTACESGEEDAEMDTKCREKSWTTSTRAQKLPAGT</sequence>